<dbReference type="Proteomes" id="UP000037035">
    <property type="component" value="Unassembled WGS sequence"/>
</dbReference>
<evidence type="ECO:0000256" key="1">
    <source>
        <dbReference type="ARBA" id="ARBA00022679"/>
    </source>
</evidence>
<dbReference type="VEuPathDB" id="FungiDB:VP01_5240g1"/>
<name>A0A0L6UKI9_9BASI</name>
<protein>
    <recommendedName>
        <fullName evidence="2">Fatty acid synthase subunit alpha acyl carrier domain-containing protein</fullName>
    </recommendedName>
</protein>
<accession>A0A0L6UKI9</accession>
<dbReference type="InterPro" id="IPR050830">
    <property type="entry name" value="Fungal_FAS"/>
</dbReference>
<dbReference type="AlphaFoldDB" id="A0A0L6UKI9"/>
<dbReference type="EMBL" id="LAVV01010432">
    <property type="protein sequence ID" value="KNZ49044.1"/>
    <property type="molecule type" value="Genomic_DNA"/>
</dbReference>
<keyword evidence="1" id="KW-0808">Transferase</keyword>
<evidence type="ECO:0000313" key="3">
    <source>
        <dbReference type="EMBL" id="KNZ49044.1"/>
    </source>
</evidence>
<dbReference type="STRING" id="27349.A0A0L6UKI9"/>
<dbReference type="PANTHER" id="PTHR10982">
    <property type="entry name" value="MALONYL COA-ACYL CARRIER PROTEIN TRANSACYLASE"/>
    <property type="match status" value="1"/>
</dbReference>
<feature type="domain" description="Fatty acid synthase subunit alpha acyl carrier" evidence="2">
    <location>
        <begin position="61"/>
        <end position="124"/>
    </location>
</feature>
<evidence type="ECO:0000259" key="2">
    <source>
        <dbReference type="Pfam" id="PF18325"/>
    </source>
</evidence>
<dbReference type="OrthoDB" id="3262474at2759"/>
<gene>
    <name evidence="3" type="ORF">VP01_5240g1</name>
</gene>
<dbReference type="GO" id="GO:0008897">
    <property type="term" value="F:holo-[acyl-carrier-protein] synthase activity"/>
    <property type="evidence" value="ECO:0007669"/>
    <property type="project" value="InterPro"/>
</dbReference>
<sequence length="179" mass="19100">MTQEILCICENIKETYYKYKVKVEAETTPPASNEPAAPSPAIVAAPTHVAVVAGPVAAVADEPLKAVKTLWVLVAQVPKKPLADLPLPKAIKDLVGGKSTLQNELLGSARAEFGLVPNKSEEMQAHADPGKPSDDAPWRLAVNETMQFLMSEFLKAGRDFLAPSAVADPMASPHLPEIL</sequence>
<dbReference type="Pfam" id="PF18325">
    <property type="entry name" value="Fas_alpha_ACP"/>
    <property type="match status" value="1"/>
</dbReference>
<organism evidence="3 4">
    <name type="scientific">Puccinia sorghi</name>
    <dbReference type="NCBI Taxonomy" id="27349"/>
    <lineage>
        <taxon>Eukaryota</taxon>
        <taxon>Fungi</taxon>
        <taxon>Dikarya</taxon>
        <taxon>Basidiomycota</taxon>
        <taxon>Pucciniomycotina</taxon>
        <taxon>Pucciniomycetes</taxon>
        <taxon>Pucciniales</taxon>
        <taxon>Pucciniaceae</taxon>
        <taxon>Puccinia</taxon>
    </lineage>
</organism>
<keyword evidence="4" id="KW-1185">Reference proteome</keyword>
<dbReference type="PANTHER" id="PTHR10982:SF21">
    <property type="entry name" value="FATTY ACID SYNTHASE SUBUNIT BETA"/>
    <property type="match status" value="1"/>
</dbReference>
<proteinExistence type="predicted"/>
<evidence type="ECO:0000313" key="4">
    <source>
        <dbReference type="Proteomes" id="UP000037035"/>
    </source>
</evidence>
<comment type="caution">
    <text evidence="3">The sequence shown here is derived from an EMBL/GenBank/DDBJ whole genome shotgun (WGS) entry which is preliminary data.</text>
</comment>
<dbReference type="InterPro" id="IPR040899">
    <property type="entry name" value="Fas_alpha_ACP"/>
</dbReference>
<reference evidence="3 4" key="1">
    <citation type="submission" date="2015-08" db="EMBL/GenBank/DDBJ databases">
        <title>Next Generation Sequencing and Analysis of the Genome of Puccinia sorghi L Schw, the Causal Agent of Maize Common Rust.</title>
        <authorList>
            <person name="Rochi L."/>
            <person name="Burguener G."/>
            <person name="Darino M."/>
            <person name="Turjanski A."/>
            <person name="Kreff E."/>
            <person name="Dieguez M.J."/>
            <person name="Sacco F."/>
        </authorList>
    </citation>
    <scope>NUCLEOTIDE SEQUENCE [LARGE SCALE GENOMIC DNA]</scope>
    <source>
        <strain evidence="3 4">RO10H11247</strain>
    </source>
</reference>